<dbReference type="RefSeq" id="XP_018299511.1">
    <property type="nucleotide sequence ID" value="XM_018442686.1"/>
</dbReference>
<dbReference type="Proteomes" id="UP000077315">
    <property type="component" value="Unassembled WGS sequence"/>
</dbReference>
<name>A0A163BGP3_PHYB8</name>
<dbReference type="Gene3D" id="3.30.160.60">
    <property type="entry name" value="Classic Zinc Finger"/>
    <property type="match status" value="1"/>
</dbReference>
<organism evidence="4 5">
    <name type="scientific">Phycomyces blakesleeanus (strain ATCC 8743b / DSM 1359 / FGSC 10004 / NBRC 33097 / NRRL 1555)</name>
    <dbReference type="NCBI Taxonomy" id="763407"/>
    <lineage>
        <taxon>Eukaryota</taxon>
        <taxon>Fungi</taxon>
        <taxon>Fungi incertae sedis</taxon>
        <taxon>Mucoromycota</taxon>
        <taxon>Mucoromycotina</taxon>
        <taxon>Mucoromycetes</taxon>
        <taxon>Mucorales</taxon>
        <taxon>Phycomycetaceae</taxon>
        <taxon>Phycomyces</taxon>
    </lineage>
</organism>
<gene>
    <name evidence="4" type="ORF">PHYBLDRAFT_72619</name>
</gene>
<dbReference type="InterPro" id="IPR013087">
    <property type="entry name" value="Znf_C2H2_type"/>
</dbReference>
<dbReference type="InterPro" id="IPR036236">
    <property type="entry name" value="Znf_C2H2_sf"/>
</dbReference>
<protein>
    <submittedName>
        <fullName evidence="4">C2H2-type zinc finger transcription factor</fullName>
    </submittedName>
</protein>
<keyword evidence="5" id="KW-1185">Reference proteome</keyword>
<evidence type="ECO:0000259" key="3">
    <source>
        <dbReference type="PROSITE" id="PS50157"/>
    </source>
</evidence>
<feature type="compositionally biased region" description="Polar residues" evidence="2">
    <location>
        <begin position="1"/>
        <end position="22"/>
    </location>
</feature>
<dbReference type="GO" id="GO:0008270">
    <property type="term" value="F:zinc ion binding"/>
    <property type="evidence" value="ECO:0007669"/>
    <property type="project" value="UniProtKB-KW"/>
</dbReference>
<dbReference type="GeneID" id="29003592"/>
<dbReference type="SUPFAM" id="SSF57667">
    <property type="entry name" value="beta-beta-alpha zinc fingers"/>
    <property type="match status" value="1"/>
</dbReference>
<feature type="region of interest" description="Disordered" evidence="2">
    <location>
        <begin position="44"/>
        <end position="73"/>
    </location>
</feature>
<evidence type="ECO:0000256" key="2">
    <source>
        <dbReference type="SAM" id="MobiDB-lite"/>
    </source>
</evidence>
<accession>A0A163BGP3</accession>
<dbReference type="EMBL" id="KV440971">
    <property type="protein sequence ID" value="OAD81471.1"/>
    <property type="molecule type" value="Genomic_DNA"/>
</dbReference>
<dbReference type="AlphaFoldDB" id="A0A163BGP3"/>
<reference evidence="5" key="1">
    <citation type="submission" date="2015-06" db="EMBL/GenBank/DDBJ databases">
        <title>Expansion of signal transduction pathways in fungi by whole-genome duplication.</title>
        <authorList>
            <consortium name="DOE Joint Genome Institute"/>
            <person name="Corrochano L.M."/>
            <person name="Kuo A."/>
            <person name="Marcet-Houben M."/>
            <person name="Polaino S."/>
            <person name="Salamov A."/>
            <person name="Villalobos J.M."/>
            <person name="Alvarez M.I."/>
            <person name="Avalos J."/>
            <person name="Benito E.P."/>
            <person name="Benoit I."/>
            <person name="Burger G."/>
            <person name="Camino L.P."/>
            <person name="Canovas D."/>
            <person name="Cerda-Olmedo E."/>
            <person name="Cheng J.-F."/>
            <person name="Dominguez A."/>
            <person name="Elias M."/>
            <person name="Eslava A.P."/>
            <person name="Glaser F."/>
            <person name="Grimwood J."/>
            <person name="Gutierrez G."/>
            <person name="Heitman J."/>
            <person name="Henrissat B."/>
            <person name="Iturriaga E.A."/>
            <person name="Lang B.F."/>
            <person name="Lavin J.L."/>
            <person name="Lee S."/>
            <person name="Li W."/>
            <person name="Lindquist E."/>
            <person name="Lopez-Garcia S."/>
            <person name="Luque E.M."/>
            <person name="Marcos A.T."/>
            <person name="Martin J."/>
            <person name="McCluskey K."/>
            <person name="Medina H.R."/>
            <person name="Miralles-Duran A."/>
            <person name="Miyazaki A."/>
            <person name="Munoz-Torres E."/>
            <person name="Oguiza J.A."/>
            <person name="Ohm R."/>
            <person name="Olmedo M."/>
            <person name="Orejas M."/>
            <person name="Ortiz-Castellanos L."/>
            <person name="Pisabarro A.G."/>
            <person name="Rodriguez-Romero J."/>
            <person name="Ruiz-Herrera J."/>
            <person name="Ruiz-Vazquez R."/>
            <person name="Sanz C."/>
            <person name="Schackwitz W."/>
            <person name="Schmutz J."/>
            <person name="Shahriari M."/>
            <person name="Shelest E."/>
            <person name="Silva-Franco F."/>
            <person name="Soanes D."/>
            <person name="Syed K."/>
            <person name="Tagua V.G."/>
            <person name="Talbot N.J."/>
            <person name="Thon M."/>
            <person name="De vries R.P."/>
            <person name="Wiebenga A."/>
            <person name="Yadav J.S."/>
            <person name="Braun E.L."/>
            <person name="Baker S."/>
            <person name="Garre V."/>
            <person name="Horwitz B."/>
            <person name="Torres-Martinez S."/>
            <person name="Idnurm A."/>
            <person name="Herrera-Estrella A."/>
            <person name="Gabaldon T."/>
            <person name="Grigoriev I.V."/>
        </authorList>
    </citation>
    <scope>NUCLEOTIDE SEQUENCE [LARGE SCALE GENOMIC DNA]</scope>
    <source>
        <strain evidence="5">NRRL 1555(-)</strain>
    </source>
</reference>
<evidence type="ECO:0000256" key="1">
    <source>
        <dbReference type="PROSITE-ProRule" id="PRU00042"/>
    </source>
</evidence>
<feature type="domain" description="C2H2-type" evidence="3">
    <location>
        <begin position="113"/>
        <end position="140"/>
    </location>
</feature>
<dbReference type="OrthoDB" id="10004641at2759"/>
<dbReference type="PROSITE" id="PS50157">
    <property type="entry name" value="ZINC_FINGER_C2H2_2"/>
    <property type="match status" value="1"/>
</dbReference>
<dbReference type="VEuPathDB" id="FungiDB:PHYBLDRAFT_72619"/>
<feature type="region of interest" description="Disordered" evidence="2">
    <location>
        <begin position="1"/>
        <end position="25"/>
    </location>
</feature>
<evidence type="ECO:0000313" key="5">
    <source>
        <dbReference type="Proteomes" id="UP000077315"/>
    </source>
</evidence>
<keyword evidence="1" id="KW-0862">Zinc</keyword>
<sequence length="166" mass="18908">MSSSSRLSASQKEGVQYSSTPSFLGPEWLDNAVPIPGDNVETHFQGFPLLPPLDPTSPGSSQGHYENYYDYQPKTPQQQVQYDPTDIAIKNYNPKYTSSQSAKVSNIKSIKKYTCSEFFYESEHTYKLNRHMKTHTGDRSLFCCPKCPNTYSTKYNLKRHVNKCEG</sequence>
<keyword evidence="1" id="KW-0863">Zinc-finger</keyword>
<evidence type="ECO:0000313" key="4">
    <source>
        <dbReference type="EMBL" id="OAD81471.1"/>
    </source>
</evidence>
<proteinExistence type="predicted"/>
<keyword evidence="1" id="KW-0479">Metal-binding</keyword>
<dbReference type="InParanoid" id="A0A163BGP3"/>